<proteinExistence type="predicted"/>
<name>D6SN49_9BACT</name>
<sequence length="77" mass="8374">MHVFADGISKVTLSNGNLRIMLTQRGADDSQVEAGTMIIPASQASNFLNGLASSLRELDEKLKAAREEEPEEIEELS</sequence>
<feature type="coiled-coil region" evidence="1">
    <location>
        <begin position="48"/>
        <end position="75"/>
    </location>
</feature>
<accession>D6SN49</accession>
<organism evidence="2 3">
    <name type="scientific">Desulfonatronospira thiodismutans ASO3-1</name>
    <dbReference type="NCBI Taxonomy" id="555779"/>
    <lineage>
        <taxon>Bacteria</taxon>
        <taxon>Pseudomonadati</taxon>
        <taxon>Thermodesulfobacteriota</taxon>
        <taxon>Desulfovibrionia</taxon>
        <taxon>Desulfovibrionales</taxon>
        <taxon>Desulfonatronovibrionaceae</taxon>
        <taxon>Desulfonatronospira</taxon>
    </lineage>
</organism>
<evidence type="ECO:0000256" key="1">
    <source>
        <dbReference type="SAM" id="Coils"/>
    </source>
</evidence>
<protein>
    <submittedName>
        <fullName evidence="2">Uncharacterized protein</fullName>
    </submittedName>
</protein>
<reference evidence="2" key="1">
    <citation type="submission" date="2010-05" db="EMBL/GenBank/DDBJ databases">
        <title>The draft genome of Desulfonatronospira thiodismutans ASO3-1.</title>
        <authorList>
            <consortium name="US DOE Joint Genome Institute (JGI-PGF)"/>
            <person name="Lucas S."/>
            <person name="Copeland A."/>
            <person name="Lapidus A."/>
            <person name="Cheng J.-F."/>
            <person name="Bruce D."/>
            <person name="Goodwin L."/>
            <person name="Pitluck S."/>
            <person name="Chertkov O."/>
            <person name="Brettin T."/>
            <person name="Detter J.C."/>
            <person name="Han C."/>
            <person name="Land M.L."/>
            <person name="Hauser L."/>
            <person name="Kyrpides N."/>
            <person name="Mikhailova N."/>
            <person name="Muyzer G."/>
            <person name="Woyke T."/>
        </authorList>
    </citation>
    <scope>NUCLEOTIDE SEQUENCE [LARGE SCALE GENOMIC DNA]</scope>
    <source>
        <strain evidence="2">ASO3-1</strain>
    </source>
</reference>
<dbReference type="Proteomes" id="UP000005496">
    <property type="component" value="Unassembled WGS sequence"/>
</dbReference>
<keyword evidence="1" id="KW-0175">Coiled coil</keyword>
<evidence type="ECO:0000313" key="3">
    <source>
        <dbReference type="Proteomes" id="UP000005496"/>
    </source>
</evidence>
<gene>
    <name evidence="2" type="ORF">Dthio_PD1523</name>
</gene>
<keyword evidence="3" id="KW-1185">Reference proteome</keyword>
<dbReference type="EMBL" id="ACJN02000002">
    <property type="protein sequence ID" value="EFI34175.1"/>
    <property type="molecule type" value="Genomic_DNA"/>
</dbReference>
<comment type="caution">
    <text evidence="2">The sequence shown here is derived from an EMBL/GenBank/DDBJ whole genome shotgun (WGS) entry which is preliminary data.</text>
</comment>
<evidence type="ECO:0000313" key="2">
    <source>
        <dbReference type="EMBL" id="EFI34175.1"/>
    </source>
</evidence>
<dbReference type="eggNOG" id="ENOG502ZGFC">
    <property type="taxonomic scope" value="Bacteria"/>
</dbReference>
<dbReference type="OrthoDB" id="5472248at2"/>
<dbReference type="RefSeq" id="WP_008869505.1">
    <property type="nucleotide sequence ID" value="NZ_ACJN02000002.1"/>
</dbReference>
<dbReference type="AlphaFoldDB" id="D6SN49"/>